<dbReference type="InterPro" id="IPR032789">
    <property type="entry name" value="T2SS-T3SS_pil_N"/>
</dbReference>
<evidence type="ECO:0000259" key="4">
    <source>
        <dbReference type="PROSITE" id="PS51781"/>
    </source>
</evidence>
<keyword evidence="6" id="KW-1185">Reference proteome</keyword>
<dbReference type="Proteomes" id="UP001596045">
    <property type="component" value="Unassembled WGS sequence"/>
</dbReference>
<dbReference type="Pfam" id="PF00263">
    <property type="entry name" value="Secretin"/>
    <property type="match status" value="1"/>
</dbReference>
<protein>
    <submittedName>
        <fullName evidence="5">Pilus assembly protein N-terminal domain-containing protein</fullName>
    </submittedName>
</protein>
<organism evidence="5 6">
    <name type="scientific">Paraherbaspirillum soli</name>
    <dbReference type="NCBI Taxonomy" id="631222"/>
    <lineage>
        <taxon>Bacteria</taxon>
        <taxon>Pseudomonadati</taxon>
        <taxon>Pseudomonadota</taxon>
        <taxon>Betaproteobacteria</taxon>
        <taxon>Burkholderiales</taxon>
        <taxon>Oxalobacteraceae</taxon>
        <taxon>Paraherbaspirillum</taxon>
    </lineage>
</organism>
<name>A0ABW0MCB3_9BURK</name>
<feature type="domain" description="SH3b" evidence="4">
    <location>
        <begin position="682"/>
        <end position="746"/>
    </location>
</feature>
<dbReference type="RefSeq" id="WP_378998783.1">
    <property type="nucleotide sequence ID" value="NZ_JBHSMT010000027.1"/>
</dbReference>
<evidence type="ECO:0000256" key="3">
    <source>
        <dbReference type="SAM" id="SignalP"/>
    </source>
</evidence>
<dbReference type="PRINTS" id="PR00811">
    <property type="entry name" value="BCTERIALGSPD"/>
</dbReference>
<dbReference type="Pfam" id="PF08239">
    <property type="entry name" value="SH3_3"/>
    <property type="match status" value="1"/>
</dbReference>
<dbReference type="InterPro" id="IPR050810">
    <property type="entry name" value="Bact_Secretion_Sys_Channel"/>
</dbReference>
<sequence length="748" mass="79316">MTSNHHQRSTFAVKPLLFLLALAFSGINLAAVAQTAPSASADKENAMPPRNGYADTYRPSAKRSAAAMNQPYNPIKKPDDQAQIPEIEMFVGESRVFPAPGVARIAVGNGQIMSAAALDNKEVILFANSVGTSSLFIWNEDGRYQRVKINIVPGDTSRFAREIAAFLTTIPNTRASIIGDKVIVEGDDLTDADIKKIDDLAKRYPQIVNFTNQIGWEQMVLMDVKVVEFPVTELRELGLKWTATGGAIVGGIWSPIRRGSDGPYQATIQTGQDNQPPITAPGGNASTGVKVPSALNALSAVNLGLNAQLNLLAQNGKATMLSEPQLSARNGSKASFLVGGEYPYSVSNINGLTVMFKPYGIKLDIEPRVDRNGVIRAKIESEVSSIDGSVITAAGPAISTRKTNTEFNVRNGETLVLSGLISHKTSNNVDKVPFLGDLPILGALFRSKRFQNDETELVVFVTPTVVDSHSQGLVDRVQRTGQRLEENLGKKPYLTNPLQPGVDPARTDQPSSAPLRRPAPDSGNGDANAQASAVEPAPIVSAQPAAIKPAASAALLPSSQNPLQAGGSSLQVKQDGLIVHAEPNQQSRALLQLGRGSIVQMGGLDPQPADSPRWRNVVIGAINGWVASAAVEPSKLQPTIRPYAASTIARPDQQGSSIGADNPNLKPAPAAVITANAGAAAPKRYRVTLDQLALRASADVNSPVIRQLASGSIVEGLPQAASAYWSPVQIDGKRGWVATQWLLPLAAQ</sequence>
<dbReference type="InterPro" id="IPR001775">
    <property type="entry name" value="GspD/PilQ"/>
</dbReference>
<dbReference type="InterPro" id="IPR003646">
    <property type="entry name" value="SH3-like_bac-type"/>
</dbReference>
<gene>
    <name evidence="5" type="ORF">ACFPM8_16000</name>
</gene>
<comment type="caution">
    <text evidence="5">The sequence shown here is derived from an EMBL/GenBank/DDBJ whole genome shotgun (WGS) entry which is preliminary data.</text>
</comment>
<dbReference type="Pfam" id="PF13629">
    <property type="entry name" value="T2SS-T3SS_pil_N"/>
    <property type="match status" value="1"/>
</dbReference>
<dbReference type="PANTHER" id="PTHR30332:SF17">
    <property type="entry name" value="TYPE IV PILIATION SYSTEM PROTEIN DR_0774-RELATED"/>
    <property type="match status" value="1"/>
</dbReference>
<keyword evidence="3" id="KW-0732">Signal</keyword>
<dbReference type="InterPro" id="IPR004846">
    <property type="entry name" value="T2SS/T3SS_dom"/>
</dbReference>
<feature type="region of interest" description="Disordered" evidence="2">
    <location>
        <begin position="484"/>
        <end position="533"/>
    </location>
</feature>
<dbReference type="EMBL" id="JBHSMT010000027">
    <property type="protein sequence ID" value="MFC5475464.1"/>
    <property type="molecule type" value="Genomic_DNA"/>
</dbReference>
<reference evidence="6" key="1">
    <citation type="journal article" date="2019" name="Int. J. Syst. Evol. Microbiol.">
        <title>The Global Catalogue of Microorganisms (GCM) 10K type strain sequencing project: providing services to taxonomists for standard genome sequencing and annotation.</title>
        <authorList>
            <consortium name="The Broad Institute Genomics Platform"/>
            <consortium name="The Broad Institute Genome Sequencing Center for Infectious Disease"/>
            <person name="Wu L."/>
            <person name="Ma J."/>
        </authorList>
    </citation>
    <scope>NUCLEOTIDE SEQUENCE [LARGE SCALE GENOMIC DNA]</scope>
    <source>
        <strain evidence="6">JCM 17066</strain>
    </source>
</reference>
<dbReference type="PROSITE" id="PS51781">
    <property type="entry name" value="SH3B"/>
    <property type="match status" value="1"/>
</dbReference>
<dbReference type="PANTHER" id="PTHR30332">
    <property type="entry name" value="PROBABLE GENERAL SECRETION PATHWAY PROTEIN D"/>
    <property type="match status" value="1"/>
</dbReference>
<comment type="similarity">
    <text evidence="1">Belongs to the bacterial secretin family.</text>
</comment>
<evidence type="ECO:0000313" key="5">
    <source>
        <dbReference type="EMBL" id="MFC5475464.1"/>
    </source>
</evidence>
<evidence type="ECO:0000256" key="1">
    <source>
        <dbReference type="RuleBase" id="RU004003"/>
    </source>
</evidence>
<evidence type="ECO:0000256" key="2">
    <source>
        <dbReference type="SAM" id="MobiDB-lite"/>
    </source>
</evidence>
<dbReference type="Gene3D" id="2.30.30.40">
    <property type="entry name" value="SH3 Domains"/>
    <property type="match status" value="1"/>
</dbReference>
<proteinExistence type="inferred from homology"/>
<evidence type="ECO:0000313" key="6">
    <source>
        <dbReference type="Proteomes" id="UP001596045"/>
    </source>
</evidence>
<feature type="chain" id="PRO_5045967518" evidence="3">
    <location>
        <begin position="31"/>
        <end position="748"/>
    </location>
</feature>
<feature type="signal peptide" evidence="3">
    <location>
        <begin position="1"/>
        <end position="30"/>
    </location>
</feature>
<accession>A0ABW0MCB3</accession>